<dbReference type="Proteomes" id="UP001159363">
    <property type="component" value="Chromosome 8"/>
</dbReference>
<sequence>MRPIHKSGIVAKMPARCDPREGTIMELQRRAGLQERLTKQIAVAVTKAVQPAGVAVVVEAVSPPTKAIWVQSPAGSLLIFACGNRAGRCRWSAGFLGDLSSPALSFRRCSIFISITLIGFQDLDVKSRPHLLTHSIRVDHLHTEECGSVINDSQSRGHGFDFRSCHPCFGFPLFPEITPGCSLLKAITDSFPSPSSPVYNDLDVDEAFSSTYRLFMAHVHGDARRAEDQQQDDDVDDARRVPRRPQDAGGVSQLGPVQVTPADDPPPTTPAIHPASHLPPSASVSVIDTAVVNHRCLAPPCRGQPRYLPRDLQEEIRRFLSLHCPVAFEVCVVFHVLVVRAPESTQLRRGDSWRVAARRAGCRPRSVSSCHLASSLANTWSQHFRAGAFFQRIDKFRELNVTCRLDSPVLCILEPKLCVHWLLPCTWQLWGSQSCSLASLLLAQRRAGRKTNSNKPPSLAVPREPRDLPGSLAKTKYNDPGLRSAVLQAILLDVVAPANLYTSDREDLSNIQLARPKVTNARSGSIVALVHVLAEKAVQCWDTEIGRAQPAISAYLIFIVYGFESKMLPRTSSAAIRLKSYYLYGNFCNTRSLLEVGLGPVAPTSPRSEIE</sequence>
<gene>
    <name evidence="3" type="ORF">PR048_022943</name>
</gene>
<dbReference type="EMBL" id="JARBHB010000009">
    <property type="protein sequence ID" value="KAJ8875053.1"/>
    <property type="molecule type" value="Genomic_DNA"/>
</dbReference>
<feature type="domain" description="GTP cyclohydrolase I" evidence="2">
    <location>
        <begin position="27"/>
        <end position="60"/>
    </location>
</feature>
<proteinExistence type="predicted"/>
<name>A0ABQ9GSR0_9NEOP</name>
<reference evidence="3 4" key="1">
    <citation type="submission" date="2023-02" db="EMBL/GenBank/DDBJ databases">
        <title>LHISI_Scaffold_Assembly.</title>
        <authorList>
            <person name="Stuart O.P."/>
            <person name="Cleave R."/>
            <person name="Magrath M.J.L."/>
            <person name="Mikheyev A.S."/>
        </authorList>
    </citation>
    <scope>NUCLEOTIDE SEQUENCE [LARGE SCALE GENOMIC DNA]</scope>
    <source>
        <strain evidence="3">Daus_M_001</strain>
        <tissue evidence="3">Leg muscle</tissue>
    </source>
</reference>
<evidence type="ECO:0000259" key="2">
    <source>
        <dbReference type="Pfam" id="PF01227"/>
    </source>
</evidence>
<dbReference type="InterPro" id="IPR020602">
    <property type="entry name" value="GTP_CycHdrlase_I_dom"/>
</dbReference>
<accession>A0ABQ9GSR0</accession>
<dbReference type="InterPro" id="IPR043133">
    <property type="entry name" value="GTP-CH-I_C/QueF"/>
</dbReference>
<evidence type="ECO:0000313" key="4">
    <source>
        <dbReference type="Proteomes" id="UP001159363"/>
    </source>
</evidence>
<dbReference type="SUPFAM" id="SSF55620">
    <property type="entry name" value="Tetrahydrobiopterin biosynthesis enzymes-like"/>
    <property type="match status" value="1"/>
</dbReference>
<dbReference type="Pfam" id="PF01227">
    <property type="entry name" value="GTP_cyclohydroI"/>
    <property type="match status" value="1"/>
</dbReference>
<comment type="caution">
    <text evidence="3">The sequence shown here is derived from an EMBL/GenBank/DDBJ whole genome shotgun (WGS) entry which is preliminary data.</text>
</comment>
<feature type="compositionally biased region" description="Basic and acidic residues" evidence="1">
    <location>
        <begin position="237"/>
        <end position="246"/>
    </location>
</feature>
<feature type="region of interest" description="Disordered" evidence="1">
    <location>
        <begin position="448"/>
        <end position="470"/>
    </location>
</feature>
<organism evidence="3 4">
    <name type="scientific">Dryococelus australis</name>
    <dbReference type="NCBI Taxonomy" id="614101"/>
    <lineage>
        <taxon>Eukaryota</taxon>
        <taxon>Metazoa</taxon>
        <taxon>Ecdysozoa</taxon>
        <taxon>Arthropoda</taxon>
        <taxon>Hexapoda</taxon>
        <taxon>Insecta</taxon>
        <taxon>Pterygota</taxon>
        <taxon>Neoptera</taxon>
        <taxon>Polyneoptera</taxon>
        <taxon>Phasmatodea</taxon>
        <taxon>Verophasmatodea</taxon>
        <taxon>Anareolatae</taxon>
        <taxon>Phasmatidae</taxon>
        <taxon>Eurycanthinae</taxon>
        <taxon>Dryococelus</taxon>
    </lineage>
</organism>
<feature type="region of interest" description="Disordered" evidence="1">
    <location>
        <begin position="223"/>
        <end position="279"/>
    </location>
</feature>
<dbReference type="Gene3D" id="3.30.1130.10">
    <property type="match status" value="1"/>
</dbReference>
<protein>
    <recommendedName>
        <fullName evidence="2">GTP cyclohydrolase I domain-containing protein</fullName>
    </recommendedName>
</protein>
<keyword evidence="4" id="KW-1185">Reference proteome</keyword>
<evidence type="ECO:0000313" key="3">
    <source>
        <dbReference type="EMBL" id="KAJ8875053.1"/>
    </source>
</evidence>
<evidence type="ECO:0000256" key="1">
    <source>
        <dbReference type="SAM" id="MobiDB-lite"/>
    </source>
</evidence>